<name>A0A8D2H438_UROPR</name>
<reference evidence="4" key="1">
    <citation type="submission" date="2025-08" db="UniProtKB">
        <authorList>
            <consortium name="Ensembl"/>
        </authorList>
    </citation>
    <scope>IDENTIFICATION</scope>
</reference>
<dbReference type="GeneTree" id="ENSGT00940000159932"/>
<dbReference type="AlphaFoldDB" id="A0A8D2H438"/>
<dbReference type="Pfam" id="PF05456">
    <property type="entry name" value="eIF_4EBP"/>
    <property type="match status" value="1"/>
</dbReference>
<protein>
    <recommendedName>
        <fullName evidence="6">Eukaryotic translation initiation factor 4E binding protein 1</fullName>
    </recommendedName>
</protein>
<dbReference type="GO" id="GO:0008190">
    <property type="term" value="F:eukaryotic initiation factor 4E binding"/>
    <property type="evidence" value="ECO:0007669"/>
    <property type="project" value="InterPro"/>
</dbReference>
<dbReference type="Proteomes" id="UP000694417">
    <property type="component" value="Unplaced"/>
</dbReference>
<evidence type="ECO:0000256" key="2">
    <source>
        <dbReference type="ARBA" id="ARBA00022845"/>
    </source>
</evidence>
<dbReference type="PANTHER" id="PTHR12669:SF14">
    <property type="entry name" value="EUKARYOTIC TRANSLATION INITIATION FACTOR 4E-BINDING PROTEIN 1"/>
    <property type="match status" value="1"/>
</dbReference>
<keyword evidence="5" id="KW-1185">Reference proteome</keyword>
<organism evidence="4 5">
    <name type="scientific">Urocitellus parryii</name>
    <name type="common">Arctic ground squirrel</name>
    <name type="synonym">Spermophilus parryii</name>
    <dbReference type="NCBI Taxonomy" id="9999"/>
    <lineage>
        <taxon>Eukaryota</taxon>
        <taxon>Metazoa</taxon>
        <taxon>Chordata</taxon>
        <taxon>Craniata</taxon>
        <taxon>Vertebrata</taxon>
        <taxon>Euteleostomi</taxon>
        <taxon>Mammalia</taxon>
        <taxon>Eutheria</taxon>
        <taxon>Euarchontoglires</taxon>
        <taxon>Glires</taxon>
        <taxon>Rodentia</taxon>
        <taxon>Sciuromorpha</taxon>
        <taxon>Sciuridae</taxon>
        <taxon>Xerinae</taxon>
        <taxon>Marmotini</taxon>
        <taxon>Urocitellus</taxon>
    </lineage>
</organism>
<dbReference type="InterPro" id="IPR008606">
    <property type="entry name" value="EIF4EBP"/>
</dbReference>
<keyword evidence="3" id="KW-0652">Protein synthesis inhibitor</keyword>
<evidence type="ECO:0000313" key="4">
    <source>
        <dbReference type="Ensembl" id="ENSUPAP00010006581.1"/>
    </source>
</evidence>
<evidence type="ECO:0000256" key="3">
    <source>
        <dbReference type="ARBA" id="ARBA00023193"/>
    </source>
</evidence>
<evidence type="ECO:0008006" key="6">
    <source>
        <dbReference type="Google" id="ProtNLM"/>
    </source>
</evidence>
<dbReference type="PANTHER" id="PTHR12669">
    <property type="entry name" value="EUKARYOTIC TRANSLATION INITIATION FACTOR 4E-BINDING PROTEIN"/>
    <property type="match status" value="1"/>
</dbReference>
<dbReference type="GO" id="GO:0045947">
    <property type="term" value="P:negative regulation of translational initiation"/>
    <property type="evidence" value="ECO:0007669"/>
    <property type="project" value="InterPro"/>
</dbReference>
<comment type="similarity">
    <text evidence="1">Belongs to the eIF4E-binding protein family.</text>
</comment>
<proteinExistence type="inferred from homology"/>
<accession>A0A8D2H438</accession>
<sequence>MSSENCSQTPSRAIPATRRVVFGDGGVQLPPGDYSTTHSGTLLSTTMGGTRIIYDRKFLMEYRNSPVAKTPPRDLPTIHGVTSPKAHLESGTAVIDGKKLLKIIVNNFSLDILNLTILISTKVLLFLKGSQRMGI</sequence>
<reference evidence="4" key="2">
    <citation type="submission" date="2025-09" db="UniProtKB">
        <authorList>
            <consortium name="Ensembl"/>
        </authorList>
    </citation>
    <scope>IDENTIFICATION</scope>
</reference>
<evidence type="ECO:0000256" key="1">
    <source>
        <dbReference type="ARBA" id="ARBA00005480"/>
    </source>
</evidence>
<evidence type="ECO:0000313" key="5">
    <source>
        <dbReference type="Proteomes" id="UP000694417"/>
    </source>
</evidence>
<dbReference type="Ensembl" id="ENSUPAT00010007514.1">
    <property type="protein sequence ID" value="ENSUPAP00010006581.1"/>
    <property type="gene ID" value="ENSUPAG00010005266.1"/>
</dbReference>
<dbReference type="GO" id="GO:0005737">
    <property type="term" value="C:cytoplasm"/>
    <property type="evidence" value="ECO:0007669"/>
    <property type="project" value="TreeGrafter"/>
</dbReference>
<keyword evidence="2" id="KW-0810">Translation regulation</keyword>